<dbReference type="AlphaFoldDB" id="A0A4U6WD63"/>
<dbReference type="Proteomes" id="UP000298652">
    <property type="component" value="Chromosome 1"/>
</dbReference>
<feature type="chain" id="PRO_5020883687" evidence="1">
    <location>
        <begin position="21"/>
        <end position="39"/>
    </location>
</feature>
<sequence length="39" mass="4613">MFVQALICFLCCLLKQCKYAIFVLCQTHKLFFGEHMDII</sequence>
<protein>
    <submittedName>
        <fullName evidence="2">Uncharacterized protein</fullName>
    </submittedName>
</protein>
<dbReference type="Gramene" id="TKW40720">
    <property type="protein sequence ID" value="TKW40720"/>
    <property type="gene ID" value="SEVIR_1G264366v2"/>
</dbReference>
<name>A0A4U6WD63_SETVI</name>
<organism evidence="2 3">
    <name type="scientific">Setaria viridis</name>
    <name type="common">Green bristlegrass</name>
    <name type="synonym">Setaria italica subsp. viridis</name>
    <dbReference type="NCBI Taxonomy" id="4556"/>
    <lineage>
        <taxon>Eukaryota</taxon>
        <taxon>Viridiplantae</taxon>
        <taxon>Streptophyta</taxon>
        <taxon>Embryophyta</taxon>
        <taxon>Tracheophyta</taxon>
        <taxon>Spermatophyta</taxon>
        <taxon>Magnoliopsida</taxon>
        <taxon>Liliopsida</taxon>
        <taxon>Poales</taxon>
        <taxon>Poaceae</taxon>
        <taxon>PACMAD clade</taxon>
        <taxon>Panicoideae</taxon>
        <taxon>Panicodae</taxon>
        <taxon>Paniceae</taxon>
        <taxon>Cenchrinae</taxon>
        <taxon>Setaria</taxon>
    </lineage>
</organism>
<gene>
    <name evidence="2" type="ORF">SEVIR_1G264366v2</name>
</gene>
<evidence type="ECO:0000256" key="1">
    <source>
        <dbReference type="SAM" id="SignalP"/>
    </source>
</evidence>
<reference evidence="2" key="1">
    <citation type="submission" date="2019-03" db="EMBL/GenBank/DDBJ databases">
        <title>WGS assembly of Setaria viridis.</title>
        <authorList>
            <person name="Huang P."/>
            <person name="Jenkins J."/>
            <person name="Grimwood J."/>
            <person name="Barry K."/>
            <person name="Healey A."/>
            <person name="Mamidi S."/>
            <person name="Sreedasyam A."/>
            <person name="Shu S."/>
            <person name="Feldman M."/>
            <person name="Wu J."/>
            <person name="Yu Y."/>
            <person name="Chen C."/>
            <person name="Johnson J."/>
            <person name="Rokhsar D."/>
            <person name="Baxter I."/>
            <person name="Schmutz J."/>
            <person name="Brutnell T."/>
            <person name="Kellogg E."/>
        </authorList>
    </citation>
    <scope>NUCLEOTIDE SEQUENCE [LARGE SCALE GENOMIC DNA]</scope>
</reference>
<dbReference type="EMBL" id="CM016552">
    <property type="protein sequence ID" value="TKW40720.1"/>
    <property type="molecule type" value="Genomic_DNA"/>
</dbReference>
<keyword evidence="1" id="KW-0732">Signal</keyword>
<keyword evidence="3" id="KW-1185">Reference proteome</keyword>
<evidence type="ECO:0000313" key="3">
    <source>
        <dbReference type="Proteomes" id="UP000298652"/>
    </source>
</evidence>
<accession>A0A4U6WD63</accession>
<evidence type="ECO:0000313" key="2">
    <source>
        <dbReference type="EMBL" id="TKW40720.1"/>
    </source>
</evidence>
<proteinExistence type="predicted"/>
<feature type="signal peptide" evidence="1">
    <location>
        <begin position="1"/>
        <end position="20"/>
    </location>
</feature>